<accession>A0A2S5R8B6</accession>
<dbReference type="SUPFAM" id="SSF55729">
    <property type="entry name" value="Acyl-CoA N-acyltransferases (Nat)"/>
    <property type="match status" value="1"/>
</dbReference>
<name>A0A2S5R8B6_9PROT</name>
<dbReference type="Proteomes" id="UP000239425">
    <property type="component" value="Unassembled WGS sequence"/>
</dbReference>
<proteinExistence type="predicted"/>
<dbReference type="SUPFAM" id="SSF81301">
    <property type="entry name" value="Nucleotidyltransferase"/>
    <property type="match status" value="1"/>
</dbReference>
<dbReference type="Pfam" id="PF04229">
    <property type="entry name" value="GrpB"/>
    <property type="match status" value="1"/>
</dbReference>
<dbReference type="RefSeq" id="WP_104207116.1">
    <property type="nucleotide sequence ID" value="NZ_PHHC01000105.1"/>
</dbReference>
<dbReference type="GO" id="GO:0016301">
    <property type="term" value="F:kinase activity"/>
    <property type="evidence" value="ECO:0007669"/>
    <property type="project" value="UniProtKB-KW"/>
</dbReference>
<evidence type="ECO:0000259" key="1">
    <source>
        <dbReference type="PROSITE" id="PS51186"/>
    </source>
</evidence>
<dbReference type="InterPro" id="IPR000182">
    <property type="entry name" value="GNAT_dom"/>
</dbReference>
<dbReference type="InterPro" id="IPR016181">
    <property type="entry name" value="Acyl_CoA_acyltransferase"/>
</dbReference>
<sequence>MSKEIQVLPYDPNWPHIYEKEAALIGQALSGNCLAIHHIGSTSVPGLAAKPTVDMITVVGSGDLSIAQLEKVGFSYKGEWNIPFKFGFTKRGQDEINLHVFEEGHPEIELNILFRDHLRSNPQSLKEYAHIKETLIEDETSFQKQKGNMFSGYNLGKDRFIRQILKTSGYNGHRFLKVTHIQEWEDYHRIRKTEIFDAIGVVYDAHHPSITANSAYHFIVCHGIEVRTVAHIELLNESDAALRSLATDSGFQRQGYGAEMMALLEKWLKRQNIKVLKMHSRLSAEPFYRKLGFLEMPFDDPSIQEQYIDLGKAL</sequence>
<organism evidence="2 3">
    <name type="scientific">Holospora curviuscula</name>
    <dbReference type="NCBI Taxonomy" id="1082868"/>
    <lineage>
        <taxon>Bacteria</taxon>
        <taxon>Pseudomonadati</taxon>
        <taxon>Pseudomonadota</taxon>
        <taxon>Alphaproteobacteria</taxon>
        <taxon>Holosporales</taxon>
        <taxon>Holosporaceae</taxon>
        <taxon>Holospora</taxon>
    </lineage>
</organism>
<dbReference type="Gene3D" id="3.30.460.10">
    <property type="entry name" value="Beta Polymerase, domain 2"/>
    <property type="match status" value="1"/>
</dbReference>
<dbReference type="PANTHER" id="PTHR34822:SF1">
    <property type="entry name" value="GRPB FAMILY PROTEIN"/>
    <property type="match status" value="1"/>
</dbReference>
<reference evidence="2 3" key="1">
    <citation type="submission" date="2017-11" db="EMBL/GenBank/DDBJ databases">
        <title>Comparative genomic analysis of Holospora spp., intranuclear symbionts of paramecia.</title>
        <authorList>
            <person name="Garushyants S.K."/>
            <person name="Beliavskaya A."/>
            <person name="Malko D.B."/>
            <person name="Logacheva M.D."/>
            <person name="Rautian M.S."/>
            <person name="Gelfand M.S."/>
        </authorList>
    </citation>
    <scope>NUCLEOTIDE SEQUENCE [LARGE SCALE GENOMIC DNA]</scope>
    <source>
        <strain evidence="3">02AZ16</strain>
    </source>
</reference>
<dbReference type="GO" id="GO:0016747">
    <property type="term" value="F:acyltransferase activity, transferring groups other than amino-acyl groups"/>
    <property type="evidence" value="ECO:0007669"/>
    <property type="project" value="InterPro"/>
</dbReference>
<dbReference type="Gene3D" id="3.40.630.30">
    <property type="match status" value="1"/>
</dbReference>
<dbReference type="AlphaFoldDB" id="A0A2S5R8B6"/>
<keyword evidence="3" id="KW-1185">Reference proteome</keyword>
<dbReference type="PROSITE" id="PS51186">
    <property type="entry name" value="GNAT"/>
    <property type="match status" value="1"/>
</dbReference>
<evidence type="ECO:0000313" key="3">
    <source>
        <dbReference type="Proteomes" id="UP000239425"/>
    </source>
</evidence>
<dbReference type="EMBL" id="PHHC01000105">
    <property type="protein sequence ID" value="PPE03422.1"/>
    <property type="molecule type" value="Genomic_DNA"/>
</dbReference>
<protein>
    <submittedName>
        <fullName evidence="2">Dephospho-CoA kinase/protein folding accessory domain-containing protein</fullName>
    </submittedName>
</protein>
<evidence type="ECO:0000313" key="2">
    <source>
        <dbReference type="EMBL" id="PPE03422.1"/>
    </source>
</evidence>
<gene>
    <name evidence="2" type="ORF">HCUR_01161</name>
</gene>
<keyword evidence="2" id="KW-0418">Kinase</keyword>
<dbReference type="InterPro" id="IPR007344">
    <property type="entry name" value="GrpB/CoaE"/>
</dbReference>
<dbReference type="InterPro" id="IPR043519">
    <property type="entry name" value="NT_sf"/>
</dbReference>
<dbReference type="Pfam" id="PF13673">
    <property type="entry name" value="Acetyltransf_10"/>
    <property type="match status" value="1"/>
</dbReference>
<dbReference type="CDD" id="cd04301">
    <property type="entry name" value="NAT_SF"/>
    <property type="match status" value="1"/>
</dbReference>
<dbReference type="PANTHER" id="PTHR34822">
    <property type="entry name" value="GRPB DOMAIN PROTEIN (AFU_ORTHOLOGUE AFUA_1G01530)"/>
    <property type="match status" value="1"/>
</dbReference>
<keyword evidence="2" id="KW-0808">Transferase</keyword>
<feature type="domain" description="N-acetyltransferase" evidence="1">
    <location>
        <begin position="176"/>
        <end position="314"/>
    </location>
</feature>
<comment type="caution">
    <text evidence="2">The sequence shown here is derived from an EMBL/GenBank/DDBJ whole genome shotgun (WGS) entry which is preliminary data.</text>
</comment>
<dbReference type="OrthoDB" id="9799092at2"/>